<organism evidence="26 27">
    <name type="scientific">Oedothorax gibbosus</name>
    <dbReference type="NCBI Taxonomy" id="931172"/>
    <lineage>
        <taxon>Eukaryota</taxon>
        <taxon>Metazoa</taxon>
        <taxon>Ecdysozoa</taxon>
        <taxon>Arthropoda</taxon>
        <taxon>Chelicerata</taxon>
        <taxon>Arachnida</taxon>
        <taxon>Araneae</taxon>
        <taxon>Araneomorphae</taxon>
        <taxon>Entelegynae</taxon>
        <taxon>Araneoidea</taxon>
        <taxon>Linyphiidae</taxon>
        <taxon>Erigoninae</taxon>
        <taxon>Oedothorax</taxon>
    </lineage>
</organism>
<evidence type="ECO:0000256" key="6">
    <source>
        <dbReference type="ARBA" id="ARBA00012829"/>
    </source>
</evidence>
<dbReference type="GO" id="GO:0004820">
    <property type="term" value="F:glycine-tRNA ligase activity"/>
    <property type="evidence" value="ECO:0007669"/>
    <property type="project" value="UniProtKB-EC"/>
</dbReference>
<evidence type="ECO:0000256" key="23">
    <source>
        <dbReference type="SAM" id="SignalP"/>
    </source>
</evidence>
<feature type="domain" description="WHEP-TRS" evidence="25">
    <location>
        <begin position="74"/>
        <end position="130"/>
    </location>
</feature>
<comment type="subcellular location">
    <subcellularLocation>
        <location evidence="2">Cell projection</location>
        <location evidence="2">Axon</location>
    </subcellularLocation>
    <subcellularLocation>
        <location evidence="3">Cytoplasm</location>
    </subcellularLocation>
    <subcellularLocation>
        <location evidence="1">Mitochondrion</location>
    </subcellularLocation>
</comment>
<evidence type="ECO:0000256" key="15">
    <source>
        <dbReference type="ARBA" id="ARBA00023128"/>
    </source>
</evidence>
<comment type="similarity">
    <text evidence="4">Belongs to the class-II aminoacyl-tRNA synthetase family.</text>
</comment>
<dbReference type="FunFam" id="3.30.930.10:FF:000010">
    <property type="entry name" value="Glycyl-tRNA synthetase 1"/>
    <property type="match status" value="1"/>
</dbReference>
<dbReference type="InterPro" id="IPR009068">
    <property type="entry name" value="uS15_NS1_RNA-bd_sf"/>
</dbReference>
<comment type="function">
    <text evidence="21">Catalyzes the ATP-dependent ligation of glycine to the 3'-end of its cognate tRNA, via the formation of an aminoacyl-adenylate intermediate (Gly-AMP). Also produces diadenosine tetraphosphate (Ap4A), a universal pleiotropic signaling molecule needed for cell regulation pathways, by direct condensation of 2 ATPs. Thereby, may play a special role in Ap4A homeostasis. Required for terminal arborization of both dendrites and axons during development.</text>
</comment>
<dbReference type="Pfam" id="PF03129">
    <property type="entry name" value="HGTP_anticodon"/>
    <property type="match status" value="1"/>
</dbReference>
<dbReference type="Gene3D" id="3.40.50.800">
    <property type="entry name" value="Anticodon-binding domain"/>
    <property type="match status" value="1"/>
</dbReference>
<dbReference type="PRINTS" id="PR01043">
    <property type="entry name" value="TRNASYNTHGLY"/>
</dbReference>
<keyword evidence="10" id="KW-0808">Transferase</keyword>
<dbReference type="InterPro" id="IPR004154">
    <property type="entry name" value="Anticodon-bd"/>
</dbReference>
<evidence type="ECO:0000256" key="21">
    <source>
        <dbReference type="ARBA" id="ARBA00055201"/>
    </source>
</evidence>
<evidence type="ECO:0000256" key="5">
    <source>
        <dbReference type="ARBA" id="ARBA00011738"/>
    </source>
</evidence>
<comment type="subunit">
    <text evidence="5">Homodimer.</text>
</comment>
<accession>A0AAV6U5N4</accession>
<keyword evidence="23" id="KW-0732">Signal</keyword>
<dbReference type="Gene3D" id="3.30.720.200">
    <property type="match status" value="1"/>
</dbReference>
<evidence type="ECO:0000256" key="11">
    <source>
        <dbReference type="ARBA" id="ARBA00022741"/>
    </source>
</evidence>
<dbReference type="Pfam" id="PF00458">
    <property type="entry name" value="WHEP-TRS"/>
    <property type="match status" value="1"/>
</dbReference>
<evidence type="ECO:0000256" key="8">
    <source>
        <dbReference type="ARBA" id="ARBA00022490"/>
    </source>
</evidence>
<evidence type="ECO:0000256" key="13">
    <source>
        <dbReference type="ARBA" id="ARBA00022917"/>
    </source>
</evidence>
<feature type="chain" id="PRO_5043708970" description="Glycine--tRNA ligase" evidence="23">
    <location>
        <begin position="22"/>
        <end position="803"/>
    </location>
</feature>
<proteinExistence type="inferred from homology"/>
<reference evidence="26 27" key="1">
    <citation type="journal article" date="2022" name="Nat. Ecol. Evol.">
        <title>A masculinizing supergene underlies an exaggerated male reproductive morph in a spider.</title>
        <authorList>
            <person name="Hendrickx F."/>
            <person name="De Corte Z."/>
            <person name="Sonet G."/>
            <person name="Van Belleghem S.M."/>
            <person name="Kostlbacher S."/>
            <person name="Vangestel C."/>
        </authorList>
    </citation>
    <scope>NUCLEOTIDE SEQUENCE [LARGE SCALE GENOMIC DNA]</scope>
    <source>
        <strain evidence="26">W744_W776</strain>
    </source>
</reference>
<evidence type="ECO:0000256" key="10">
    <source>
        <dbReference type="ARBA" id="ARBA00022679"/>
    </source>
</evidence>
<evidence type="ECO:0000256" key="4">
    <source>
        <dbReference type="ARBA" id="ARBA00008226"/>
    </source>
</evidence>
<dbReference type="InterPro" id="IPR002315">
    <property type="entry name" value="tRNA-synt_gly"/>
</dbReference>
<dbReference type="GO" id="GO:0005524">
    <property type="term" value="F:ATP binding"/>
    <property type="evidence" value="ECO:0007669"/>
    <property type="project" value="UniProtKB-KW"/>
</dbReference>
<dbReference type="GO" id="GO:0005739">
    <property type="term" value="C:mitochondrion"/>
    <property type="evidence" value="ECO:0007669"/>
    <property type="project" value="UniProtKB-SubCell"/>
</dbReference>
<dbReference type="InterPro" id="IPR045864">
    <property type="entry name" value="aa-tRNA-synth_II/BPL/LPL"/>
</dbReference>
<dbReference type="InterPro" id="IPR027031">
    <property type="entry name" value="Gly-tRNA_synthase/POLG2"/>
</dbReference>
<comment type="caution">
    <text evidence="26">The sequence shown here is derived from an EMBL/GenBank/DDBJ whole genome shotgun (WGS) entry which is preliminary data.</text>
</comment>
<keyword evidence="12" id="KW-0067">ATP-binding</keyword>
<evidence type="ECO:0000256" key="3">
    <source>
        <dbReference type="ARBA" id="ARBA00004496"/>
    </source>
</evidence>
<evidence type="ECO:0000256" key="9">
    <source>
        <dbReference type="ARBA" id="ARBA00022598"/>
    </source>
</evidence>
<keyword evidence="27" id="KW-1185">Reference proteome</keyword>
<keyword evidence="11" id="KW-0547">Nucleotide-binding</keyword>
<dbReference type="InterPro" id="IPR006195">
    <property type="entry name" value="aa-tRNA-synth_II"/>
</dbReference>
<protein>
    <recommendedName>
        <fullName evidence="7">Glycine--tRNA ligase</fullName>
        <ecNumber evidence="6">6.1.1.14</ecNumber>
    </recommendedName>
    <alternativeName>
        <fullName evidence="18">Diadenosine tetraphosphate synthetase</fullName>
    </alternativeName>
    <alternativeName>
        <fullName evidence="22">Glycyl-tRNA synthetase</fullName>
    </alternativeName>
</protein>
<evidence type="ECO:0000256" key="12">
    <source>
        <dbReference type="ARBA" id="ARBA00022840"/>
    </source>
</evidence>
<dbReference type="InterPro" id="IPR000738">
    <property type="entry name" value="WHEP-TRS_dom"/>
</dbReference>
<evidence type="ECO:0000256" key="18">
    <source>
        <dbReference type="ARBA" id="ARBA00030057"/>
    </source>
</evidence>
<dbReference type="CDD" id="cd00935">
    <property type="entry name" value="GlyRS_RNA"/>
    <property type="match status" value="1"/>
</dbReference>
<dbReference type="FunFam" id="3.40.50.800:FF:000004">
    <property type="entry name" value="Glycine--tRNA ligase 2"/>
    <property type="match status" value="1"/>
</dbReference>
<keyword evidence="14" id="KW-0809">Transit peptide</keyword>
<dbReference type="FunFam" id="3.30.720.200:FF:000001">
    <property type="entry name" value="Glycine--tRNA ligase 2"/>
    <property type="match status" value="1"/>
</dbReference>
<dbReference type="PROSITE" id="PS50862">
    <property type="entry name" value="AA_TRNA_LIGASE_II"/>
    <property type="match status" value="1"/>
</dbReference>
<dbReference type="InterPro" id="IPR036621">
    <property type="entry name" value="Anticodon-bd_dom_sf"/>
</dbReference>
<dbReference type="PANTHER" id="PTHR10745:SF0">
    <property type="entry name" value="GLYCINE--TRNA LIGASE"/>
    <property type="match status" value="1"/>
</dbReference>
<dbReference type="InterPro" id="IPR033731">
    <property type="entry name" value="GlyRS-like_core"/>
</dbReference>
<keyword evidence="15" id="KW-0496">Mitochondrion</keyword>
<feature type="domain" description="Aminoacyl-transfer RNA synthetases class-II family profile" evidence="24">
    <location>
        <begin position="273"/>
        <end position="620"/>
    </location>
</feature>
<evidence type="ECO:0000313" key="26">
    <source>
        <dbReference type="EMBL" id="KAG8178940.1"/>
    </source>
</evidence>
<dbReference type="AlphaFoldDB" id="A0AAV6U5N4"/>
<sequence>MVYFRSRFCILNLLPVILTSCDHVRKSLRPLSITLFRYRTDHPRKLPENWGTKRLQRYKLHYIRKMSDPKIEILLQPFRTAVKEQGDLVRSLKENKAPELDIKKAVNELKARKKILEDKEIELAPPEVGFDRARMEDLLKRRFFFDQSFAIYGGVTGQFDFGPMGCAMKNNLLNLWRSHFILEEQMLEVDCTILTPEYVLKASGHVDRFADLMVKDLKNGECFRLDHLIKAHLEKLTTEKGVTPQQIAEYEDIIVKLDGCSKDEMNALLRKFDIKSPNTGNDLSEALEFNLMFSTSIGPTGNLKGFLRPETAQGIFVNFKRLLQFNQGRLPFAAAQIGNAFRNEISPRTGLIRVREFTMAEIEHFVDPRCKDHPKFASVQNMQLTLYSACNQMNGESPTVLTIGDAVQKGIVANQTLGYFMVRIHQFLVTIGVNPDKLRFRQHMSNEMAHYATDCWDAEIKVSYGWVECVGCADRSCYDLMQHTKATGVKLNAEGQLKESKTVQVTELQPQMALIGKSFKKDAKEITRVLKELDEDNIALVEKELEGKGNYSLTVDGKDFTLTKEMIKISRAEKTVHVEEIIPAVIEPSFGIGRIMYAIWEHSFRTREGDEMRTYFALPPVIAPLKCSVLPLSSHPDFAPLVATLSQDLTKHEVSHRVDDSSGSIGRRYTRTDEIAIPFGITVDFDSLKEPQSVTLRERDSMEQIRVPLDQVASLVGDLSRSKCTWEGAKCCYPKFEQQETTKAANNFCVSKAIDVCPCPKKAPVKCLFKCGLKPHRSKWPMGRTGNRAGLPQLGFVGRWMEP</sequence>
<keyword evidence="17" id="KW-0966">Cell projection</keyword>
<dbReference type="Pfam" id="PF00587">
    <property type="entry name" value="tRNA-synt_2b"/>
    <property type="match status" value="1"/>
</dbReference>
<evidence type="ECO:0000256" key="14">
    <source>
        <dbReference type="ARBA" id="ARBA00022946"/>
    </source>
</evidence>
<dbReference type="CDD" id="cd00774">
    <property type="entry name" value="GlyRS-like_core"/>
    <property type="match status" value="1"/>
</dbReference>
<dbReference type="EMBL" id="JAFNEN010000658">
    <property type="protein sequence ID" value="KAG8178940.1"/>
    <property type="molecule type" value="Genomic_DNA"/>
</dbReference>
<dbReference type="Gene3D" id="1.10.287.10">
    <property type="entry name" value="S15/NS1, RNA-binding"/>
    <property type="match status" value="1"/>
</dbReference>
<dbReference type="EC" id="6.1.1.14" evidence="6"/>
<evidence type="ECO:0000259" key="25">
    <source>
        <dbReference type="PROSITE" id="PS51185"/>
    </source>
</evidence>
<dbReference type="FunFam" id="3.30.930.10:FF:000158">
    <property type="entry name" value="Glycyl-tRNA synthetase"/>
    <property type="match status" value="1"/>
</dbReference>
<dbReference type="GO" id="GO:0016740">
    <property type="term" value="F:transferase activity"/>
    <property type="evidence" value="ECO:0007669"/>
    <property type="project" value="UniProtKB-KW"/>
</dbReference>
<keyword evidence="8" id="KW-0963">Cytoplasm</keyword>
<gene>
    <name evidence="26" type="ORF">JTE90_024912</name>
</gene>
<dbReference type="SUPFAM" id="SSF52954">
    <property type="entry name" value="Class II aaRS ABD-related"/>
    <property type="match status" value="1"/>
</dbReference>
<comment type="catalytic activity">
    <reaction evidence="19">
        <text>2 ATP + H(+) = P(1),P(4)-bis(5'-adenosyl) tetraphosphate + diphosphate</text>
        <dbReference type="Rhea" id="RHEA:34935"/>
        <dbReference type="ChEBI" id="CHEBI:15378"/>
        <dbReference type="ChEBI" id="CHEBI:30616"/>
        <dbReference type="ChEBI" id="CHEBI:33019"/>
        <dbReference type="ChEBI" id="CHEBI:58141"/>
    </reaction>
    <physiologicalReaction direction="left-to-right" evidence="19">
        <dbReference type="Rhea" id="RHEA:34936"/>
    </physiologicalReaction>
</comment>
<dbReference type="Gene3D" id="3.30.930.10">
    <property type="entry name" value="Bira Bifunctional Protein, Domain 2"/>
    <property type="match status" value="1"/>
</dbReference>
<feature type="signal peptide" evidence="23">
    <location>
        <begin position="1"/>
        <end position="21"/>
    </location>
</feature>
<evidence type="ECO:0000313" key="27">
    <source>
        <dbReference type="Proteomes" id="UP000827092"/>
    </source>
</evidence>
<evidence type="ECO:0000259" key="24">
    <source>
        <dbReference type="PROSITE" id="PS50862"/>
    </source>
</evidence>
<comment type="catalytic activity">
    <reaction evidence="20">
        <text>tRNA(Gly) + glycine + ATP = glycyl-tRNA(Gly) + AMP + diphosphate</text>
        <dbReference type="Rhea" id="RHEA:16013"/>
        <dbReference type="Rhea" id="RHEA-COMP:9664"/>
        <dbReference type="Rhea" id="RHEA-COMP:9683"/>
        <dbReference type="ChEBI" id="CHEBI:30616"/>
        <dbReference type="ChEBI" id="CHEBI:33019"/>
        <dbReference type="ChEBI" id="CHEBI:57305"/>
        <dbReference type="ChEBI" id="CHEBI:78442"/>
        <dbReference type="ChEBI" id="CHEBI:78522"/>
        <dbReference type="ChEBI" id="CHEBI:456215"/>
        <dbReference type="EC" id="6.1.1.14"/>
    </reaction>
    <physiologicalReaction direction="left-to-right" evidence="20">
        <dbReference type="Rhea" id="RHEA:16014"/>
    </physiologicalReaction>
</comment>
<dbReference type="NCBIfam" id="NF003211">
    <property type="entry name" value="PRK04173.1"/>
    <property type="match status" value="1"/>
</dbReference>
<dbReference type="Proteomes" id="UP000827092">
    <property type="component" value="Unassembled WGS sequence"/>
</dbReference>
<evidence type="ECO:0000256" key="22">
    <source>
        <dbReference type="ARBA" id="ARBA00078924"/>
    </source>
</evidence>
<evidence type="ECO:0000256" key="1">
    <source>
        <dbReference type="ARBA" id="ARBA00004173"/>
    </source>
</evidence>
<dbReference type="PROSITE" id="PS51185">
    <property type="entry name" value="WHEP_TRS_2"/>
    <property type="match status" value="1"/>
</dbReference>
<dbReference type="FunFam" id="3.30.40.230:FF:000001">
    <property type="entry name" value="Glycine--tRNA ligase"/>
    <property type="match status" value="1"/>
</dbReference>
<dbReference type="GO" id="GO:0030424">
    <property type="term" value="C:axon"/>
    <property type="evidence" value="ECO:0007669"/>
    <property type="project" value="UniProtKB-SubCell"/>
</dbReference>
<dbReference type="PANTHER" id="PTHR10745">
    <property type="entry name" value="GLYCYL-TRNA SYNTHETASE/DNA POLYMERASE SUBUNIT GAMMA-2"/>
    <property type="match status" value="1"/>
</dbReference>
<dbReference type="FunFam" id="1.10.287.10:FF:000007">
    <property type="entry name" value="Glycyl-tRNA synthetase"/>
    <property type="match status" value="1"/>
</dbReference>
<dbReference type="NCBIfam" id="TIGR00389">
    <property type="entry name" value="glyS_dimeric"/>
    <property type="match status" value="1"/>
</dbReference>
<evidence type="ECO:0000256" key="20">
    <source>
        <dbReference type="ARBA" id="ARBA00049523"/>
    </source>
</evidence>
<dbReference type="SUPFAM" id="SSF47060">
    <property type="entry name" value="S15/NS1 RNA-binding domain"/>
    <property type="match status" value="1"/>
</dbReference>
<keyword evidence="13" id="KW-0648">Protein biosynthesis</keyword>
<dbReference type="PROSITE" id="PS00762">
    <property type="entry name" value="WHEP_TRS_1"/>
    <property type="match status" value="1"/>
</dbReference>
<evidence type="ECO:0000256" key="17">
    <source>
        <dbReference type="ARBA" id="ARBA00023273"/>
    </source>
</evidence>
<dbReference type="InterPro" id="IPR002314">
    <property type="entry name" value="aa-tRNA-synt_IIb"/>
</dbReference>
<evidence type="ECO:0000256" key="7">
    <source>
        <dbReference type="ARBA" id="ARBA00019404"/>
    </source>
</evidence>
<name>A0AAV6U5N4_9ARAC</name>
<evidence type="ECO:0000256" key="19">
    <source>
        <dbReference type="ARBA" id="ARBA00048436"/>
    </source>
</evidence>
<keyword evidence="16" id="KW-0030">Aminoacyl-tRNA synthetase</keyword>
<dbReference type="PROSITE" id="PS51257">
    <property type="entry name" value="PROKAR_LIPOPROTEIN"/>
    <property type="match status" value="1"/>
</dbReference>
<keyword evidence="9" id="KW-0436">Ligase</keyword>
<dbReference type="GO" id="GO:0070150">
    <property type="term" value="P:mitochondrial glycyl-tRNA aminoacylation"/>
    <property type="evidence" value="ECO:0007669"/>
    <property type="project" value="TreeGrafter"/>
</dbReference>
<evidence type="ECO:0000256" key="2">
    <source>
        <dbReference type="ARBA" id="ARBA00004489"/>
    </source>
</evidence>
<dbReference type="CDD" id="cd00858">
    <property type="entry name" value="GlyRS_anticodon"/>
    <property type="match status" value="1"/>
</dbReference>
<evidence type="ECO:0000256" key="16">
    <source>
        <dbReference type="ARBA" id="ARBA00023146"/>
    </source>
</evidence>
<dbReference type="SMART" id="SM00991">
    <property type="entry name" value="WHEP-TRS"/>
    <property type="match status" value="1"/>
</dbReference>
<dbReference type="SUPFAM" id="SSF55681">
    <property type="entry name" value="Class II aaRS and biotin synthetases"/>
    <property type="match status" value="1"/>
</dbReference>
<dbReference type="Gene3D" id="3.30.40.230">
    <property type="match status" value="1"/>
</dbReference>